<feature type="domain" description="CCHC-type" evidence="4">
    <location>
        <begin position="340"/>
        <end position="355"/>
    </location>
</feature>
<evidence type="ECO:0000313" key="6">
    <source>
        <dbReference type="Proteomes" id="UP000604046"/>
    </source>
</evidence>
<dbReference type="PROSITE" id="PS50158">
    <property type="entry name" value="ZF_CCHC"/>
    <property type="match status" value="1"/>
</dbReference>
<reference evidence="5" key="1">
    <citation type="submission" date="2021-02" db="EMBL/GenBank/DDBJ databases">
        <authorList>
            <person name="Dougan E. K."/>
            <person name="Rhodes N."/>
            <person name="Thang M."/>
            <person name="Chan C."/>
        </authorList>
    </citation>
    <scope>NUCLEOTIDE SEQUENCE</scope>
</reference>
<keyword evidence="1" id="KW-0863">Zinc-finger</keyword>
<keyword evidence="3" id="KW-1133">Transmembrane helix</keyword>
<dbReference type="SMART" id="SM00343">
    <property type="entry name" value="ZnF_C2HC"/>
    <property type="match status" value="1"/>
</dbReference>
<dbReference type="SUPFAM" id="SSF57756">
    <property type="entry name" value="Retrovirus zinc finger-like domains"/>
    <property type="match status" value="1"/>
</dbReference>
<keyword evidence="1" id="KW-0479">Metal-binding</keyword>
<accession>A0A812IC80</accession>
<feature type="transmembrane region" description="Helical" evidence="3">
    <location>
        <begin position="1417"/>
        <end position="1438"/>
    </location>
</feature>
<dbReference type="InterPro" id="IPR036875">
    <property type="entry name" value="Znf_CCHC_sf"/>
</dbReference>
<sequence>MATEASQSSGHSPSENTGSLQLPWHAIPRFTPGTTDVTEYSGKLEFLAAMWPREHMALLAPRAALLTEGTAFKKVSKLDAAKLKSTDDSGIRLLVSTLGGSWGKTALETKYDCFEKAIYGTLQKSDESNDSYLARHDVHFEELLSQGIKLEEVRAYILLRQSQLSSEDRKKIVVEMGGTLSYEKVCSAIRLLGSRFFADLQGHRTARTKVYDANYVEEPTPEDTERAFQASVTGHVEEAETELDQEYLDALIAADDPDATQIQAFEEELETFFQDVPALQDALVSYLEARGRLLAKKRSRGFWPIAKGSKSGGKPSKGAGKHKGKGSKEALLQRIAKSHCRNCGQRGHWKAECPRKINAATKNAGETLNVEETFATETIMPNDPEVMSSVPEEALSLEEVALPQDSPAHAPKSQDPTSTYTVEQLESLDMQTLGQFQVDFGKKMVGKTFAEALESSPEWGKWCCDHLQDSAKVKHRALLIYIRKYVEQAEAIEAVLQSSPSDTDPHDPRTRGSSAKAAPKSKPKVAAKPSQASAEDPWDVISAIEPDGSVVEDQVNALAGRMNHMEQIMEQVLGAIQQLHVHWDKQEVEDHARSLVQRQATANELKRFLRSVPWHLLDASPASLTASSPTDTLKEPAYLTFGSFRHGGVQGITRVSKEFPWVTQALTRVLRLTDPQHPFTTVAISCNTSAPPHRDVHNLSGTSNLVVPLNYPSNGGEVWSADKAHPHQREHVVECNRQPLVGFSLKTAERASVSDAEWLRQHGFPESADAPANCVDERPNSELPSPLRCELTTASSLTSSDVTSIAQDAAVACANAYARAEDAAWAVYQDSQLSYGVPKGKQLDLLEVYAYDNSQLTSWVNRLGGKARRFTRTDGDLSSPEGQRRLWDIIQQEQPRHIWMAPECRLWCSWTNLHFARHFPITCGPPALIHRLFKQRSSTSVIPAWNLWSLDSNVQASSLLELRCMARKAFWEADNSQTIRRAMLRRSHPMRGGANAFRDLMDSAVPEAAAPSVPSALPSSEAVDPMSVPVPESDDGLVSENIFLACENIGISEADGNELVAFTHVETSEEAQGPPLAEDGFPYITQPLECGEQQAYCLEIPMNAKNYRKCLREDAREQMTLLASISKRSRSEVYLKDLNAQERQLFAQAKDKEIQCWLQTSAIKAVLRLVVLGYQDPKLVEVMRDAPTLSREGRAVVLQSVDDGVGGGDTKFNAKLQELEKKLPFGSRKYRDFVFTGIHLQQLPDFSIRASQSSYVRNIPQIDIGRPRRMTPEAQINESERSKLRGLVGSLQYAVTHTRPDIAAKLGEVQSQITQATVQTLLLANKVLREAQEHHAVCIYFLPITPSELTFVSFGDVGHAIMRRIQDHIRGYIGHARSVATKVHKVREGQGLAYRWAAHGTLRAGGKRGQSLQSTGYLISFILAIFITVAGQQLSFIFRLQGNLTELSVPSGFGEALDLPVGILD</sequence>
<evidence type="ECO:0000256" key="2">
    <source>
        <dbReference type="SAM" id="MobiDB-lite"/>
    </source>
</evidence>
<dbReference type="OrthoDB" id="427422at2759"/>
<feature type="compositionally biased region" description="Polar residues" evidence="2">
    <location>
        <begin position="1"/>
        <end position="20"/>
    </location>
</feature>
<dbReference type="InterPro" id="IPR001878">
    <property type="entry name" value="Znf_CCHC"/>
</dbReference>
<organism evidence="5 6">
    <name type="scientific">Symbiodinium natans</name>
    <dbReference type="NCBI Taxonomy" id="878477"/>
    <lineage>
        <taxon>Eukaryota</taxon>
        <taxon>Sar</taxon>
        <taxon>Alveolata</taxon>
        <taxon>Dinophyceae</taxon>
        <taxon>Suessiales</taxon>
        <taxon>Symbiodiniaceae</taxon>
        <taxon>Symbiodinium</taxon>
    </lineage>
</organism>
<keyword evidence="1" id="KW-0862">Zinc</keyword>
<feature type="region of interest" description="Disordered" evidence="2">
    <location>
        <begin position="305"/>
        <end position="328"/>
    </location>
</feature>
<dbReference type="Proteomes" id="UP000604046">
    <property type="component" value="Unassembled WGS sequence"/>
</dbReference>
<keyword evidence="3" id="KW-0812">Transmembrane</keyword>
<dbReference type="GO" id="GO:0008270">
    <property type="term" value="F:zinc ion binding"/>
    <property type="evidence" value="ECO:0007669"/>
    <property type="project" value="UniProtKB-KW"/>
</dbReference>
<evidence type="ECO:0000313" key="5">
    <source>
        <dbReference type="EMBL" id="CAE7029874.1"/>
    </source>
</evidence>
<dbReference type="EMBL" id="CAJNDS010000222">
    <property type="protein sequence ID" value="CAE7029874.1"/>
    <property type="molecule type" value="Genomic_DNA"/>
</dbReference>
<feature type="compositionally biased region" description="Low complexity" evidence="2">
    <location>
        <begin position="307"/>
        <end position="318"/>
    </location>
</feature>
<proteinExistence type="predicted"/>
<evidence type="ECO:0000259" key="4">
    <source>
        <dbReference type="PROSITE" id="PS50158"/>
    </source>
</evidence>
<name>A0A812IC80_9DINO</name>
<keyword evidence="3" id="KW-0472">Membrane</keyword>
<protein>
    <submittedName>
        <fullName evidence="5">GIP protein</fullName>
    </submittedName>
</protein>
<gene>
    <name evidence="5" type="primary">GIP</name>
    <name evidence="5" type="ORF">SNAT2548_LOCUS3594</name>
</gene>
<dbReference type="Pfam" id="PF00098">
    <property type="entry name" value="zf-CCHC"/>
    <property type="match status" value="1"/>
</dbReference>
<feature type="region of interest" description="Disordered" evidence="2">
    <location>
        <begin position="496"/>
        <end position="536"/>
    </location>
</feature>
<evidence type="ECO:0000256" key="1">
    <source>
        <dbReference type="PROSITE-ProRule" id="PRU00047"/>
    </source>
</evidence>
<feature type="region of interest" description="Disordered" evidence="2">
    <location>
        <begin position="1"/>
        <end position="23"/>
    </location>
</feature>
<dbReference type="Gene3D" id="4.10.60.10">
    <property type="entry name" value="Zinc finger, CCHC-type"/>
    <property type="match status" value="1"/>
</dbReference>
<dbReference type="GO" id="GO:0003676">
    <property type="term" value="F:nucleic acid binding"/>
    <property type="evidence" value="ECO:0007669"/>
    <property type="project" value="InterPro"/>
</dbReference>
<comment type="caution">
    <text evidence="5">The sequence shown here is derived from an EMBL/GenBank/DDBJ whole genome shotgun (WGS) entry which is preliminary data.</text>
</comment>
<evidence type="ECO:0000256" key="3">
    <source>
        <dbReference type="SAM" id="Phobius"/>
    </source>
</evidence>
<keyword evidence="6" id="KW-1185">Reference proteome</keyword>